<proteinExistence type="predicted"/>
<dbReference type="InterPro" id="IPR015943">
    <property type="entry name" value="WD40/YVTN_repeat-like_dom_sf"/>
</dbReference>
<feature type="compositionally biased region" description="Low complexity" evidence="11">
    <location>
        <begin position="788"/>
        <end position="797"/>
    </location>
</feature>
<keyword evidence="4" id="KW-0808">Transferase</keyword>
<evidence type="ECO:0000256" key="8">
    <source>
        <dbReference type="ARBA" id="ARBA00022840"/>
    </source>
</evidence>
<evidence type="ECO:0000256" key="7">
    <source>
        <dbReference type="ARBA" id="ARBA00022777"/>
    </source>
</evidence>
<dbReference type="SUPFAM" id="SSF48371">
    <property type="entry name" value="ARM repeat"/>
    <property type="match status" value="1"/>
</dbReference>
<dbReference type="InterPro" id="IPR045162">
    <property type="entry name" value="Vps15-like"/>
</dbReference>
<dbReference type="Pfam" id="PF22956">
    <property type="entry name" value="VPS15-like_hel"/>
    <property type="match status" value="1"/>
</dbReference>
<dbReference type="Gene3D" id="1.10.510.10">
    <property type="entry name" value="Transferase(Phosphotransferase) domain 1"/>
    <property type="match status" value="1"/>
</dbReference>
<dbReference type="Gene3D" id="2.130.10.10">
    <property type="entry name" value="YVTN repeat-like/Quinoprotein amine dehydrogenase"/>
    <property type="match status" value="2"/>
</dbReference>
<dbReference type="EMBL" id="BAABUJ010000021">
    <property type="protein sequence ID" value="GAA5801985.1"/>
    <property type="molecule type" value="Genomic_DNA"/>
</dbReference>
<keyword evidence="14" id="KW-1185">Reference proteome</keyword>
<sequence>MQNFSIGAARFMKTLRGRHKDGYVVIKLFVKPESGMSVLKQIKKFNEEQEALQQVPNAFYFQRILNTKQATLLVRQYLYSSLYDRISTRPFLTIIEKKWIAYQLLKGVADSHAKNVYHGDIKTENVLVTSWNWVFLVDYAFYKPTYLPEDNPADFSFFFDTSHRRTCYIAPERFYKSGTEIDHRMKELAANNYKSELTPAMDIFSVGCVIAELFLEGTPLFTLSQLFKYRSGDYSPNASLEKIEDKNIRDMVKQMIQIDPTSRLTAEEYLSEWHGKAFPHYFYSFLYQYMSSLVDKVDNQQQQPDSTIMSAVSSAYPSVNRKKITDADEKIESIFYDFEKIMYFISFPCDDTNEGEKRRARTELSNTTTASSILFPPSSNILSYSSNDAESPPVSYNPGEEGSLILLSFVCSLIRNTLYPGSKLKALDILLGLAERLPDDVKLDRLLPYIIVLLTDESSLVRANTIKTLTQVLCMVESISPINARIFPEYIIPSIRSFSTDPDVLVRSTYASCIALLAETALRFLEMTQLLKADNVYPINDMDSEDLNFESAYDSSLQDLHAVIQEQATILLIDSESSVKRALLTNITGLCIFFGRQKANDVLLSHMITYLNDKDWMLRSAFFESIKGVGTFVGARSLEEYILPLMIQALTDAEEFVVEKVLNSLTSLADLGLFQKMKLWELVGVIWPLLCHPNAWIRNGAVGFIASTAKHLPKTDIWCIVYPMIRPFLRSDIAEINEETLLENIETPVPRQVYEQAIVWATKATAKSNFWKLQNTKPPKSTSKRSPRSASSSSTHRQTSLFNSFMVEEHHDNSQEDEMYLERLRTFGMSTDDEEKLRFMREYVFKVSKTKMSRPKTTDDFGMERGEVLLKNLNVTPMTVFLQDLLRQLRATKSKTTPTLPIKASAHSQKASTSVIPRSITESRPREDVCKLSRVANQPHIQALSPNTAGRESHYHHERSSSIPIIKSGSRTFNSPIPSPSDYAYGSSIPKSLERPKSIILTMDAIKGKNARIGDPVELSLLSQDKQSSNDETYPKEYLEDISSVGYAHLQKLLRKTAMEAFPPHIPEFSVDPAVMERIRRLTQGIAVSKNINNWKPEGTLVAHFTEHTATINQLAISWDNLLFASCSDDGSVRIWDCSRLERNVTNRSRATYNQQGGRIKCLTFIEQTYSIAAASDNGSIHVFRVDIRNSGPALKFSKCVTVREYQLADEHAIILKHFTSNASNTMAGSKSILMFATTKGNIYALDLLKMEIIWKLQNAKSHGIITAMTMDRLHTWLLVGTMRGILTMYDLRFQIPLRSWLHPSKSRISALVLNHDPRTESKHVMIAAGRNEISVWDIVTLQCVEVFAVKAGDEKTTGVMLEAYKALEAPSDTDILVNSFTNNESNFTENSVRAIASPFDCKFMITGGSDRKIRFWDTSRVENSGVVLGLDIDEAKPRYSTNTFENMKFHFEFTHSNRNQNTTNVGSRTGFNASNQAGNNNAIAQQQYLLRNHTDAITDIILVTETTYPLIISADRDGVIKVVS</sequence>
<dbReference type="SMART" id="SM00220">
    <property type="entry name" value="S_TKc"/>
    <property type="match status" value="1"/>
</dbReference>
<dbReference type="Gene3D" id="1.25.10.10">
    <property type="entry name" value="Leucine-rich Repeat Variant"/>
    <property type="match status" value="2"/>
</dbReference>
<keyword evidence="3 10" id="KW-0853">WD repeat</keyword>
<dbReference type="PROSITE" id="PS00108">
    <property type="entry name" value="PROTEIN_KINASE_ST"/>
    <property type="match status" value="1"/>
</dbReference>
<dbReference type="SUPFAM" id="SSF50978">
    <property type="entry name" value="WD40 repeat-like"/>
    <property type="match status" value="1"/>
</dbReference>
<organism evidence="13 14">
    <name type="scientific">Helicostylum pulchrum</name>
    <dbReference type="NCBI Taxonomy" id="562976"/>
    <lineage>
        <taxon>Eukaryota</taxon>
        <taxon>Fungi</taxon>
        <taxon>Fungi incertae sedis</taxon>
        <taxon>Mucoromycota</taxon>
        <taxon>Mucoromycotina</taxon>
        <taxon>Mucoromycetes</taxon>
        <taxon>Mucorales</taxon>
        <taxon>Mucorineae</taxon>
        <taxon>Mucoraceae</taxon>
        <taxon>Helicostylum</taxon>
    </lineage>
</organism>
<dbReference type="InterPro" id="IPR021133">
    <property type="entry name" value="HEAT_type_2"/>
</dbReference>
<evidence type="ECO:0000256" key="4">
    <source>
        <dbReference type="ARBA" id="ARBA00022679"/>
    </source>
</evidence>
<dbReference type="InterPro" id="IPR036322">
    <property type="entry name" value="WD40_repeat_dom_sf"/>
</dbReference>
<feature type="repeat" description="WD" evidence="10">
    <location>
        <begin position="1105"/>
        <end position="1137"/>
    </location>
</feature>
<keyword evidence="7" id="KW-0418">Kinase</keyword>
<evidence type="ECO:0000256" key="2">
    <source>
        <dbReference type="ARBA" id="ARBA00022527"/>
    </source>
</evidence>
<dbReference type="SMART" id="SM00320">
    <property type="entry name" value="WD40"/>
    <property type="match status" value="5"/>
</dbReference>
<feature type="region of interest" description="Disordered" evidence="11">
    <location>
        <begin position="771"/>
        <end position="797"/>
    </location>
</feature>
<dbReference type="InterPro" id="IPR011989">
    <property type="entry name" value="ARM-like"/>
</dbReference>
<feature type="domain" description="Protein kinase" evidence="12">
    <location>
        <begin position="1"/>
        <end position="283"/>
    </location>
</feature>
<dbReference type="PROSITE" id="PS50082">
    <property type="entry name" value="WD_REPEATS_2"/>
    <property type="match status" value="1"/>
</dbReference>
<feature type="compositionally biased region" description="Polar residues" evidence="11">
    <location>
        <begin position="906"/>
        <end position="920"/>
    </location>
</feature>
<dbReference type="EC" id="2.7.11.1" evidence="1"/>
<dbReference type="InterPro" id="IPR055231">
    <property type="entry name" value="2AA_helical"/>
</dbReference>
<evidence type="ECO:0000259" key="12">
    <source>
        <dbReference type="PROSITE" id="PS50011"/>
    </source>
</evidence>
<dbReference type="Proteomes" id="UP001476247">
    <property type="component" value="Unassembled WGS sequence"/>
</dbReference>
<evidence type="ECO:0000256" key="11">
    <source>
        <dbReference type="SAM" id="MobiDB-lite"/>
    </source>
</evidence>
<name>A0ABP9Y5J6_9FUNG</name>
<dbReference type="CDD" id="cd13980">
    <property type="entry name" value="STKc_Vps15"/>
    <property type="match status" value="1"/>
</dbReference>
<evidence type="ECO:0000256" key="9">
    <source>
        <dbReference type="PROSITE-ProRule" id="PRU00103"/>
    </source>
</evidence>
<comment type="caution">
    <text evidence="13">The sequence shown here is derived from an EMBL/GenBank/DDBJ whole genome shotgun (WGS) entry which is preliminary data.</text>
</comment>
<feature type="repeat" description="HEAT" evidence="9">
    <location>
        <begin position="446"/>
        <end position="478"/>
    </location>
</feature>
<evidence type="ECO:0000313" key="13">
    <source>
        <dbReference type="EMBL" id="GAA5801985.1"/>
    </source>
</evidence>
<feature type="region of interest" description="Disordered" evidence="11">
    <location>
        <begin position="897"/>
        <end position="923"/>
    </location>
</feature>
<dbReference type="PROSITE" id="PS50294">
    <property type="entry name" value="WD_REPEATS_REGION"/>
    <property type="match status" value="1"/>
</dbReference>
<dbReference type="Pfam" id="PF00069">
    <property type="entry name" value="Pkinase"/>
    <property type="match status" value="1"/>
</dbReference>
<dbReference type="InterPro" id="IPR000719">
    <property type="entry name" value="Prot_kinase_dom"/>
</dbReference>
<evidence type="ECO:0000256" key="3">
    <source>
        <dbReference type="ARBA" id="ARBA00022574"/>
    </source>
</evidence>
<evidence type="ECO:0000256" key="1">
    <source>
        <dbReference type="ARBA" id="ARBA00012513"/>
    </source>
</evidence>
<gene>
    <name evidence="13" type="ORF">HPULCUR_007445</name>
</gene>
<keyword evidence="8" id="KW-0067">ATP-binding</keyword>
<evidence type="ECO:0000313" key="14">
    <source>
        <dbReference type="Proteomes" id="UP001476247"/>
    </source>
</evidence>
<accession>A0ABP9Y5J6</accession>
<keyword evidence="6" id="KW-0547">Nucleotide-binding</keyword>
<evidence type="ECO:0000256" key="5">
    <source>
        <dbReference type="ARBA" id="ARBA00022737"/>
    </source>
</evidence>
<dbReference type="InterPro" id="IPR001680">
    <property type="entry name" value="WD40_rpt"/>
</dbReference>
<keyword evidence="2" id="KW-0723">Serine/threonine-protein kinase</keyword>
<evidence type="ECO:0000256" key="6">
    <source>
        <dbReference type="ARBA" id="ARBA00022741"/>
    </source>
</evidence>
<dbReference type="Pfam" id="PF00400">
    <property type="entry name" value="WD40"/>
    <property type="match status" value="2"/>
</dbReference>
<keyword evidence="5" id="KW-0677">Repeat</keyword>
<dbReference type="InterPro" id="IPR011009">
    <property type="entry name" value="Kinase-like_dom_sf"/>
</dbReference>
<dbReference type="PROSITE" id="PS50011">
    <property type="entry name" value="PROTEIN_KINASE_DOM"/>
    <property type="match status" value="1"/>
</dbReference>
<dbReference type="PROSITE" id="PS50077">
    <property type="entry name" value="HEAT_REPEAT"/>
    <property type="match status" value="1"/>
</dbReference>
<dbReference type="InterPro" id="IPR008271">
    <property type="entry name" value="Ser/Thr_kinase_AS"/>
</dbReference>
<dbReference type="PANTHER" id="PTHR17583">
    <property type="entry name" value="PHOSPHOINOSITIDE 3-KINASE REGULATORY SUBUNIT 4"/>
    <property type="match status" value="1"/>
</dbReference>
<dbReference type="InterPro" id="IPR016024">
    <property type="entry name" value="ARM-type_fold"/>
</dbReference>
<protein>
    <recommendedName>
        <fullName evidence="1">non-specific serine/threonine protein kinase</fullName>
        <ecNumber evidence="1">2.7.11.1</ecNumber>
    </recommendedName>
</protein>
<evidence type="ECO:0000256" key="10">
    <source>
        <dbReference type="PROSITE-ProRule" id="PRU00221"/>
    </source>
</evidence>
<dbReference type="SUPFAM" id="SSF56112">
    <property type="entry name" value="Protein kinase-like (PK-like)"/>
    <property type="match status" value="1"/>
</dbReference>
<reference evidence="13 14" key="1">
    <citation type="submission" date="2024-04" db="EMBL/GenBank/DDBJ databases">
        <title>genome sequences of Mucor flavus KT1a and Helicostylum pulchrum KT1b strains isolation_sourced from the surface of a dry-aged beef.</title>
        <authorList>
            <person name="Toyotome T."/>
            <person name="Hosono M."/>
            <person name="Torimaru M."/>
            <person name="Fukuda K."/>
            <person name="Mikami N."/>
        </authorList>
    </citation>
    <scope>NUCLEOTIDE SEQUENCE [LARGE SCALE GENOMIC DNA]</scope>
    <source>
        <strain evidence="13 14">KT1b</strain>
    </source>
</reference>
<dbReference type="PANTHER" id="PTHR17583:SF0">
    <property type="entry name" value="PHOSPHOINOSITIDE 3-KINASE REGULATORY SUBUNIT 4"/>
    <property type="match status" value="1"/>
</dbReference>